<dbReference type="PANTHER" id="PTHR30620:SF16">
    <property type="entry name" value="LYSOSOMAL BETA GLUCOSIDASE"/>
    <property type="match status" value="1"/>
</dbReference>
<dbReference type="InterPro" id="IPR036962">
    <property type="entry name" value="Glyco_hydro_3_N_sf"/>
</dbReference>
<dbReference type="InterPro" id="IPR017853">
    <property type="entry name" value="GH"/>
</dbReference>
<accession>A0A151AC49</accession>
<dbReference type="PRINTS" id="PR00133">
    <property type="entry name" value="GLHYDRLASE3"/>
</dbReference>
<dbReference type="Pfam" id="PF00933">
    <property type="entry name" value="Glyco_hydro_3"/>
    <property type="match status" value="1"/>
</dbReference>
<dbReference type="Proteomes" id="UP000075321">
    <property type="component" value="Unassembled WGS sequence"/>
</dbReference>
<evidence type="ECO:0000256" key="6">
    <source>
        <dbReference type="ARBA" id="ARBA00023295"/>
    </source>
</evidence>
<dbReference type="InterPro" id="IPR013783">
    <property type="entry name" value="Ig-like_fold"/>
</dbReference>
<dbReference type="PATRIC" id="fig|1008153.3.peg.2807"/>
<reference evidence="9 10" key="1">
    <citation type="submission" date="2016-02" db="EMBL/GenBank/DDBJ databases">
        <title>Genome sequence of Halalkalicoccus paucihalophilus DSM 24557.</title>
        <authorList>
            <person name="Poehlein A."/>
            <person name="Daniel R."/>
        </authorList>
    </citation>
    <scope>NUCLEOTIDE SEQUENCE [LARGE SCALE GENOMIC DNA]</scope>
    <source>
        <strain evidence="9 10">DSM 24557</strain>
    </source>
</reference>
<evidence type="ECO:0000313" key="10">
    <source>
        <dbReference type="Proteomes" id="UP000075321"/>
    </source>
</evidence>
<gene>
    <name evidence="9" type="primary">nagZ_2</name>
    <name evidence="9" type="ORF">HAPAU_27480</name>
</gene>
<dbReference type="EMBL" id="LTAZ01000007">
    <property type="protein sequence ID" value="KYH25164.1"/>
    <property type="molecule type" value="Genomic_DNA"/>
</dbReference>
<organism evidence="9 10">
    <name type="scientific">Halalkalicoccus paucihalophilus</name>
    <dbReference type="NCBI Taxonomy" id="1008153"/>
    <lineage>
        <taxon>Archaea</taxon>
        <taxon>Methanobacteriati</taxon>
        <taxon>Methanobacteriota</taxon>
        <taxon>Stenosarchaea group</taxon>
        <taxon>Halobacteria</taxon>
        <taxon>Halobacteriales</taxon>
        <taxon>Halococcaceae</taxon>
        <taxon>Halalkalicoccus</taxon>
    </lineage>
</organism>
<dbReference type="SMART" id="SM01217">
    <property type="entry name" value="Fn3_like"/>
    <property type="match status" value="1"/>
</dbReference>
<keyword evidence="5 9" id="KW-0378">Hydrolase</keyword>
<feature type="region of interest" description="Disordered" evidence="7">
    <location>
        <begin position="32"/>
        <end position="51"/>
    </location>
</feature>
<comment type="similarity">
    <text evidence="2">Belongs to the glycosyl hydrolase 3 family.</text>
</comment>
<evidence type="ECO:0000256" key="1">
    <source>
        <dbReference type="ARBA" id="ARBA00000448"/>
    </source>
</evidence>
<dbReference type="Gene3D" id="2.60.40.10">
    <property type="entry name" value="Immunoglobulins"/>
    <property type="match status" value="1"/>
</dbReference>
<sequence length="835" mass="89447">MVDDRADETEGQHANTSRRTFLKATGAATATAGVGTGAVSAASEDREGKEGHTDIEAMLSELTLEQKVGQMTQVDVGTFDPDSTEIPDSFGVETLGEYFSELELGSIISGGASPPTFDAEETVMGINALQEYNLENSEHSIPFLWGVDALHGNTLLAGSTSFPQRINMGATRDIETIEDAARHTADSAAAMGAHWTFAPTTDLQRDPRWGRFYEGITEDPTYLGEVSKARVRGLESNDRLCSTVKHFGAYSIPENGNDRAHARTSMRDLRTSLLPPYRTALEAEPKTVMVNSGAVNGKPAHASEWLLTQMLRERYGFDGLVVSDYDDFYRMLSNHDYTDSFRRAVKEGLNAGVDMYMIGNGGEAPGPAEFIETTVSLVEDGEISMECLDESVRRVLELKAELGLFEEPTVDPSEIHSVLGGAQEESERLAEESMVLLKNEDALPLSGDENVLLTGPGYDPVLDIENRFLIRHGGWTLGWQGVQEGAPTEGGPRPRGETITEAVEGSLDGELTHVPTDFRAQPYNPETSDANGDFGFTDEQEEEVREAAGSADAVVVILGEGPHNEGFGDRDELALDPAQRELVAAIEEEAPDTPVVGVVLAGSPRGGAETFDSLDAVVFAGQPGSDGGRAVAGTLLGENNPSGKLAFNWPESVGKVPNNYDAYPPLDDQEPLYAFGHGLSYTDFEYSDLSVAPGSVSDPASTPTVTASVDVENTGDEAGEHIVEVYNTQSFGSVLQPNRRLLGYERVELGSGESATVELDLDLSALEVVPGDVPGILPKVVEAGEYELSVGEETTALTVEDAGSITDDRPAIGFDPDADGDDYSAVVEFLRGLGR</sequence>
<dbReference type="SUPFAM" id="SSF51445">
    <property type="entry name" value="(Trans)glycosidases"/>
    <property type="match status" value="1"/>
</dbReference>
<evidence type="ECO:0000256" key="7">
    <source>
        <dbReference type="SAM" id="MobiDB-lite"/>
    </source>
</evidence>
<keyword evidence="4" id="KW-0732">Signal</keyword>
<dbReference type="NCBIfam" id="TIGR01409">
    <property type="entry name" value="TAT_signal_seq"/>
    <property type="match status" value="1"/>
</dbReference>
<dbReference type="InterPro" id="IPR019546">
    <property type="entry name" value="TAT_signal_bac_arc"/>
</dbReference>
<evidence type="ECO:0000256" key="5">
    <source>
        <dbReference type="ARBA" id="ARBA00022801"/>
    </source>
</evidence>
<evidence type="ECO:0000256" key="2">
    <source>
        <dbReference type="ARBA" id="ARBA00005336"/>
    </source>
</evidence>
<dbReference type="Gene3D" id="3.40.50.1700">
    <property type="entry name" value="Glycoside hydrolase family 3 C-terminal domain"/>
    <property type="match status" value="1"/>
</dbReference>
<dbReference type="GO" id="GO:0008422">
    <property type="term" value="F:beta-glucosidase activity"/>
    <property type="evidence" value="ECO:0007669"/>
    <property type="project" value="UniProtKB-EC"/>
</dbReference>
<dbReference type="InterPro" id="IPR051915">
    <property type="entry name" value="Cellulose_Degrad_GH3"/>
</dbReference>
<comment type="caution">
    <text evidence="9">The sequence shown here is derived from an EMBL/GenBank/DDBJ whole genome shotgun (WGS) entry which is preliminary data.</text>
</comment>
<feature type="region of interest" description="Disordered" evidence="7">
    <location>
        <begin position="1"/>
        <end position="26"/>
    </location>
</feature>
<comment type="catalytic activity">
    <reaction evidence="1">
        <text>Hydrolysis of terminal, non-reducing beta-D-glucosyl residues with release of beta-D-glucose.</text>
        <dbReference type="EC" id="3.2.1.21"/>
    </reaction>
</comment>
<dbReference type="PANTHER" id="PTHR30620">
    <property type="entry name" value="PERIPLASMIC BETA-GLUCOSIDASE-RELATED"/>
    <property type="match status" value="1"/>
</dbReference>
<dbReference type="GO" id="GO:0009251">
    <property type="term" value="P:glucan catabolic process"/>
    <property type="evidence" value="ECO:0007669"/>
    <property type="project" value="TreeGrafter"/>
</dbReference>
<name>A0A151AC49_9EURY</name>
<dbReference type="Gene3D" id="3.20.20.300">
    <property type="entry name" value="Glycoside hydrolase, family 3, N-terminal domain"/>
    <property type="match status" value="1"/>
</dbReference>
<dbReference type="RefSeq" id="WP_066383494.1">
    <property type="nucleotide sequence ID" value="NZ_LTAZ01000007.1"/>
</dbReference>
<dbReference type="AlphaFoldDB" id="A0A151AC49"/>
<dbReference type="InterPro" id="IPR026891">
    <property type="entry name" value="Fn3-like"/>
</dbReference>
<keyword evidence="6 9" id="KW-0326">Glycosidase</keyword>
<evidence type="ECO:0000256" key="4">
    <source>
        <dbReference type="ARBA" id="ARBA00022729"/>
    </source>
</evidence>
<evidence type="ECO:0000259" key="8">
    <source>
        <dbReference type="SMART" id="SM01217"/>
    </source>
</evidence>
<evidence type="ECO:0000313" key="9">
    <source>
        <dbReference type="EMBL" id="KYH25164.1"/>
    </source>
</evidence>
<feature type="domain" description="Fibronectin type III-like" evidence="8">
    <location>
        <begin position="721"/>
        <end position="794"/>
    </location>
</feature>
<dbReference type="Pfam" id="PF14310">
    <property type="entry name" value="Fn3-like"/>
    <property type="match status" value="1"/>
</dbReference>
<dbReference type="OrthoDB" id="30657at2157"/>
<protein>
    <recommendedName>
        <fullName evidence="3">beta-glucosidase</fullName>
        <ecNumber evidence="3">3.2.1.21</ecNumber>
    </recommendedName>
</protein>
<dbReference type="InterPro" id="IPR036881">
    <property type="entry name" value="Glyco_hydro_3_C_sf"/>
</dbReference>
<keyword evidence="10" id="KW-1185">Reference proteome</keyword>
<evidence type="ECO:0000256" key="3">
    <source>
        <dbReference type="ARBA" id="ARBA00012744"/>
    </source>
</evidence>
<dbReference type="InterPro" id="IPR002772">
    <property type="entry name" value="Glyco_hydro_3_C"/>
</dbReference>
<dbReference type="InterPro" id="IPR006311">
    <property type="entry name" value="TAT_signal"/>
</dbReference>
<proteinExistence type="inferred from homology"/>
<dbReference type="InterPro" id="IPR001764">
    <property type="entry name" value="Glyco_hydro_3_N"/>
</dbReference>
<dbReference type="SUPFAM" id="SSF52279">
    <property type="entry name" value="Beta-D-glucan exohydrolase, C-terminal domain"/>
    <property type="match status" value="1"/>
</dbReference>
<dbReference type="Pfam" id="PF01915">
    <property type="entry name" value="Glyco_hydro_3_C"/>
    <property type="match status" value="1"/>
</dbReference>
<dbReference type="PROSITE" id="PS51318">
    <property type="entry name" value="TAT"/>
    <property type="match status" value="1"/>
</dbReference>
<dbReference type="EC" id="3.2.1.21" evidence="3"/>
<feature type="compositionally biased region" description="Low complexity" evidence="7">
    <location>
        <begin position="32"/>
        <end position="42"/>
    </location>
</feature>